<proteinExistence type="predicted"/>
<protein>
    <submittedName>
        <fullName evidence="4">MBL fold metallo-hydrolase</fullName>
    </submittedName>
</protein>
<name>A0A6L6JJH3_9RHOB</name>
<keyword evidence="2" id="KW-0732">Signal</keyword>
<comment type="caution">
    <text evidence="4">The sequence shown here is derived from an EMBL/GenBank/DDBJ whole genome shotgun (WGS) entry which is preliminary data.</text>
</comment>
<dbReference type="PANTHER" id="PTHR46018">
    <property type="entry name" value="ZINC PHOSPHODIESTERASE ELAC PROTEIN 1"/>
    <property type="match status" value="1"/>
</dbReference>
<evidence type="ECO:0000313" key="4">
    <source>
        <dbReference type="EMBL" id="MTH79991.1"/>
    </source>
</evidence>
<dbReference type="SMART" id="SM00849">
    <property type="entry name" value="Lactamase_B"/>
    <property type="match status" value="1"/>
</dbReference>
<dbReference type="InterPro" id="IPR044094">
    <property type="entry name" value="AtsA-like_MBL-fold"/>
</dbReference>
<organism evidence="4 5">
    <name type="scientific">Paracoccus aestuariivivens</name>
    <dbReference type="NCBI Taxonomy" id="1820333"/>
    <lineage>
        <taxon>Bacteria</taxon>
        <taxon>Pseudomonadati</taxon>
        <taxon>Pseudomonadota</taxon>
        <taxon>Alphaproteobacteria</taxon>
        <taxon>Rhodobacterales</taxon>
        <taxon>Paracoccaceae</taxon>
        <taxon>Paracoccus</taxon>
    </lineage>
</organism>
<dbReference type="Proteomes" id="UP000478183">
    <property type="component" value="Unassembled WGS sequence"/>
</dbReference>
<evidence type="ECO:0000259" key="3">
    <source>
        <dbReference type="SMART" id="SM00849"/>
    </source>
</evidence>
<dbReference type="GO" id="GO:0042781">
    <property type="term" value="F:3'-tRNA processing endoribonuclease activity"/>
    <property type="evidence" value="ECO:0007669"/>
    <property type="project" value="TreeGrafter"/>
</dbReference>
<feature type="domain" description="Metallo-beta-lactamase" evidence="3">
    <location>
        <begin position="47"/>
        <end position="261"/>
    </location>
</feature>
<dbReference type="EMBL" id="WMIE01000024">
    <property type="protein sequence ID" value="MTH79991.1"/>
    <property type="molecule type" value="Genomic_DNA"/>
</dbReference>
<evidence type="ECO:0000313" key="5">
    <source>
        <dbReference type="Proteomes" id="UP000478183"/>
    </source>
</evidence>
<dbReference type="Gene3D" id="3.60.15.10">
    <property type="entry name" value="Ribonuclease Z/Hydroxyacylglutathione hydrolase-like"/>
    <property type="match status" value="1"/>
</dbReference>
<dbReference type="AlphaFoldDB" id="A0A6L6JJH3"/>
<dbReference type="OrthoDB" id="9803916at2"/>
<dbReference type="CDD" id="cd07719">
    <property type="entry name" value="arylsulfatase_AtsA-like_MBL-fold"/>
    <property type="match status" value="1"/>
</dbReference>
<dbReference type="RefSeq" id="WP_155097342.1">
    <property type="nucleotide sequence ID" value="NZ_WMIE01000024.1"/>
</dbReference>
<keyword evidence="5" id="KW-1185">Reference proteome</keyword>
<dbReference type="Pfam" id="PF12706">
    <property type="entry name" value="Lactamase_B_2"/>
    <property type="match status" value="1"/>
</dbReference>
<dbReference type="PANTHER" id="PTHR46018:SF2">
    <property type="entry name" value="ZINC PHOSPHODIESTERASE ELAC PROTEIN 1"/>
    <property type="match status" value="1"/>
</dbReference>
<dbReference type="SUPFAM" id="SSF56281">
    <property type="entry name" value="Metallo-hydrolase/oxidoreductase"/>
    <property type="match status" value="1"/>
</dbReference>
<gene>
    <name evidence="4" type="ORF">GL286_19985</name>
</gene>
<evidence type="ECO:0000256" key="1">
    <source>
        <dbReference type="ARBA" id="ARBA00022801"/>
    </source>
</evidence>
<accession>A0A6L6JJH3</accession>
<sequence length="326" mass="34946">MPKKRIKAAFLSIAIGIGVPALGAENTEWITLGTVGGPPIHAEGAQIANALVVNGQTYLFDTGNDTLRQMAKAGLAVPSLRAVFLSHHHLDHVADLQPLMISHWLFDNEGKPLPVYGAKGTVDLVEKLLAASTEIERASFPVGGKPKPSMTRAAVASDIIPSETAIPVYEDENIKVSAVSVSHYQVSPVIDLDRMPEAVAFRAETKDRTYVFTGDTGASDNLANFVKGADVVISEIVSMDDIVPVLEKNLANAPTDLRQGIIDNIGKNHLDPEEIAQMLQDAGASKLVLTHFVPGAFQVQDLDGLIDKIRQGFDGEIVVAEDLGRY</sequence>
<reference evidence="4 5" key="1">
    <citation type="submission" date="2019-11" db="EMBL/GenBank/DDBJ databases">
        <authorList>
            <person name="Dong K."/>
        </authorList>
    </citation>
    <scope>NUCLEOTIDE SEQUENCE [LARGE SCALE GENOMIC DNA]</scope>
    <source>
        <strain evidence="4 5">NBRC 111993</strain>
    </source>
</reference>
<dbReference type="InterPro" id="IPR036866">
    <property type="entry name" value="RibonucZ/Hydroxyglut_hydro"/>
</dbReference>
<feature type="chain" id="PRO_5026886843" evidence="2">
    <location>
        <begin position="24"/>
        <end position="326"/>
    </location>
</feature>
<dbReference type="InterPro" id="IPR001279">
    <property type="entry name" value="Metallo-B-lactamas"/>
</dbReference>
<feature type="signal peptide" evidence="2">
    <location>
        <begin position="1"/>
        <end position="23"/>
    </location>
</feature>
<keyword evidence="1 4" id="KW-0378">Hydrolase</keyword>
<evidence type="ECO:0000256" key="2">
    <source>
        <dbReference type="SAM" id="SignalP"/>
    </source>
</evidence>